<gene>
    <name evidence="2" type="ORF">OKA04_17095</name>
</gene>
<dbReference type="Proteomes" id="UP001207930">
    <property type="component" value="Unassembled WGS sequence"/>
</dbReference>
<keyword evidence="1" id="KW-1133">Transmembrane helix</keyword>
<keyword evidence="1" id="KW-0472">Membrane</keyword>
<dbReference type="RefSeq" id="WP_264502415.1">
    <property type="nucleotide sequence ID" value="NZ_JAPDDS010000010.1"/>
</dbReference>
<dbReference type="EMBL" id="JAPDDS010000010">
    <property type="protein sequence ID" value="MCW1886458.1"/>
    <property type="molecule type" value="Genomic_DNA"/>
</dbReference>
<proteinExistence type="predicted"/>
<organism evidence="2 3">
    <name type="scientific">Luteolibacter flavescens</name>
    <dbReference type="NCBI Taxonomy" id="1859460"/>
    <lineage>
        <taxon>Bacteria</taxon>
        <taxon>Pseudomonadati</taxon>
        <taxon>Verrucomicrobiota</taxon>
        <taxon>Verrucomicrobiia</taxon>
        <taxon>Verrucomicrobiales</taxon>
        <taxon>Verrucomicrobiaceae</taxon>
        <taxon>Luteolibacter</taxon>
    </lineage>
</organism>
<protein>
    <submittedName>
        <fullName evidence="2">Uncharacterized protein</fullName>
    </submittedName>
</protein>
<evidence type="ECO:0000313" key="3">
    <source>
        <dbReference type="Proteomes" id="UP001207930"/>
    </source>
</evidence>
<name>A0ABT3FSB2_9BACT</name>
<comment type="caution">
    <text evidence="2">The sequence shown here is derived from an EMBL/GenBank/DDBJ whole genome shotgun (WGS) entry which is preliminary data.</text>
</comment>
<sequence length="415" mass="44857">MSKQQETSLLVPGPRGWEIWKQSTTGGFSLQSADGPARASELTSLPGGNLAMLFPVRGFHALPFKASSTDDSLFDDLAAMHAERLGVRADPMAGQLSDTFVVTKEEEAATLLGVVLKSPGDGDLPPRSPKEFDLSPRAYLVRGESIAVWMEFGRWVFAFYYNGKLLYSQAMSSGGAEPDASCLREIHLALGQLAIQGLQLKPEVVHVWSPEGATGTAGALTGGFNVPVKVSPRPDPVLPEPRSKLLPADVRAARRAAQVQQQKMLAVAAVVVAYLGLGGWFGYGLWQDQSQIKKLNRQAEGIASEADRLAYEEHLVRWSELDLVVDGNKAPVELMSRVAKAIPLNQGVRLKVAEINANEIKLVGEAQQAGPASQFGVNLVRNMSEFKWDNPPPSSGSKGWTFQFNGVRPDSNVSQ</sequence>
<evidence type="ECO:0000313" key="2">
    <source>
        <dbReference type="EMBL" id="MCW1886458.1"/>
    </source>
</evidence>
<feature type="transmembrane region" description="Helical" evidence="1">
    <location>
        <begin position="264"/>
        <end position="286"/>
    </location>
</feature>
<keyword evidence="1" id="KW-0812">Transmembrane</keyword>
<reference evidence="2 3" key="1">
    <citation type="submission" date="2022-10" db="EMBL/GenBank/DDBJ databases">
        <title>Luteolibacter flavescens strain MCCC 1K03193, whole genome shotgun sequencing project.</title>
        <authorList>
            <person name="Zhao G."/>
            <person name="Shen L."/>
        </authorList>
    </citation>
    <scope>NUCLEOTIDE SEQUENCE [LARGE SCALE GENOMIC DNA]</scope>
    <source>
        <strain evidence="2 3">MCCC 1K03193</strain>
    </source>
</reference>
<accession>A0ABT3FSB2</accession>
<evidence type="ECO:0000256" key="1">
    <source>
        <dbReference type="SAM" id="Phobius"/>
    </source>
</evidence>
<keyword evidence="3" id="KW-1185">Reference proteome</keyword>